<proteinExistence type="predicted"/>
<dbReference type="EMBL" id="BJFL01000021">
    <property type="protein sequence ID" value="GDY32182.1"/>
    <property type="molecule type" value="Genomic_DNA"/>
</dbReference>
<evidence type="ECO:0000313" key="2">
    <source>
        <dbReference type="EMBL" id="GDY32182.1"/>
    </source>
</evidence>
<accession>A0A4D4JA41</accession>
<reference evidence="3" key="1">
    <citation type="submission" date="2019-04" db="EMBL/GenBank/DDBJ databases">
        <title>Draft genome sequence of Pseudonocardiaceae bacterium SL3-2-4.</title>
        <authorList>
            <person name="Ningsih F."/>
            <person name="Yokota A."/>
            <person name="Sakai Y."/>
            <person name="Nanatani K."/>
            <person name="Yabe S."/>
            <person name="Oetari A."/>
            <person name="Sjamsuridzal W."/>
        </authorList>
    </citation>
    <scope>NUCLEOTIDE SEQUENCE [LARGE SCALE GENOMIC DNA]</scope>
    <source>
        <strain evidence="3">SL3-2-4</strain>
    </source>
</reference>
<organism evidence="2 3">
    <name type="scientific">Gandjariella thermophila</name>
    <dbReference type="NCBI Taxonomy" id="1931992"/>
    <lineage>
        <taxon>Bacteria</taxon>
        <taxon>Bacillati</taxon>
        <taxon>Actinomycetota</taxon>
        <taxon>Actinomycetes</taxon>
        <taxon>Pseudonocardiales</taxon>
        <taxon>Pseudonocardiaceae</taxon>
        <taxon>Gandjariella</taxon>
    </lineage>
</organism>
<gene>
    <name evidence="2" type="ORF">GTS_38150</name>
</gene>
<keyword evidence="3" id="KW-1185">Reference proteome</keyword>
<dbReference type="AlphaFoldDB" id="A0A4D4JA41"/>
<dbReference type="Proteomes" id="UP000298860">
    <property type="component" value="Unassembled WGS sequence"/>
</dbReference>
<protein>
    <recommendedName>
        <fullName evidence="4">Integral membrane protein</fullName>
    </recommendedName>
</protein>
<sequence length="177" mass="18781">MSGSEGGTAPRDLGEPERQRLARNLAELLQELRVGQAGVQILFGFLLSVIFSERYARATGFERGVHFAAVVFAAAATLLLTAPAAWHRLLFRAGRRPEIIRAANGFALSGLVCLAAAMTATVMLIGDLVFGLRAGVVVGGVTGLAFLVLWFAVPLRRRFRARSPAPAPERNAGGGRG</sequence>
<name>A0A4D4JA41_9PSEU</name>
<dbReference type="InterPro" id="IPR046291">
    <property type="entry name" value="DUF6328"/>
</dbReference>
<comment type="caution">
    <text evidence="2">The sequence shown here is derived from an EMBL/GenBank/DDBJ whole genome shotgun (WGS) entry which is preliminary data.</text>
</comment>
<keyword evidence="1" id="KW-1133">Transmembrane helix</keyword>
<keyword evidence="1" id="KW-0812">Transmembrane</keyword>
<evidence type="ECO:0008006" key="4">
    <source>
        <dbReference type="Google" id="ProtNLM"/>
    </source>
</evidence>
<feature type="transmembrane region" description="Helical" evidence="1">
    <location>
        <begin position="64"/>
        <end position="86"/>
    </location>
</feature>
<keyword evidence="1" id="KW-0472">Membrane</keyword>
<dbReference type="RefSeq" id="WP_225978545.1">
    <property type="nucleotide sequence ID" value="NZ_BJFL01000021.1"/>
</dbReference>
<feature type="transmembrane region" description="Helical" evidence="1">
    <location>
        <begin position="132"/>
        <end position="153"/>
    </location>
</feature>
<dbReference type="Pfam" id="PF19853">
    <property type="entry name" value="DUF6328"/>
    <property type="match status" value="1"/>
</dbReference>
<feature type="transmembrane region" description="Helical" evidence="1">
    <location>
        <begin position="106"/>
        <end position="126"/>
    </location>
</feature>
<evidence type="ECO:0000313" key="3">
    <source>
        <dbReference type="Proteomes" id="UP000298860"/>
    </source>
</evidence>
<evidence type="ECO:0000256" key="1">
    <source>
        <dbReference type="SAM" id="Phobius"/>
    </source>
</evidence>